<keyword evidence="1" id="KW-0315">Glutamine amidotransferase</keyword>
<dbReference type="EMBL" id="JAUSTN010000005">
    <property type="protein sequence ID" value="MDQ0275121.1"/>
    <property type="molecule type" value="Genomic_DNA"/>
</dbReference>
<dbReference type="PANTHER" id="PTHR43235">
    <property type="entry name" value="GLUTAMINE AMIDOTRANSFERASE PB2B2.05-RELATED"/>
    <property type="match status" value="1"/>
</dbReference>
<dbReference type="PROSITE" id="PS51273">
    <property type="entry name" value="GATASE_TYPE_1"/>
    <property type="match status" value="1"/>
</dbReference>
<dbReference type="Proteomes" id="UP001236559">
    <property type="component" value="Unassembled WGS sequence"/>
</dbReference>
<organism evidence="1 2">
    <name type="scientific">Peptoniphilus koenoeneniae</name>
    <dbReference type="NCBI Taxonomy" id="507751"/>
    <lineage>
        <taxon>Bacteria</taxon>
        <taxon>Bacillati</taxon>
        <taxon>Bacillota</taxon>
        <taxon>Tissierellia</taxon>
        <taxon>Tissierellales</taxon>
        <taxon>Peptoniphilaceae</taxon>
        <taxon>Peptoniphilus</taxon>
    </lineage>
</organism>
<keyword evidence="2" id="KW-1185">Reference proteome</keyword>
<comment type="caution">
    <text evidence="1">The sequence shown here is derived from an EMBL/GenBank/DDBJ whole genome shotgun (WGS) entry which is preliminary data.</text>
</comment>
<reference evidence="1 2" key="1">
    <citation type="submission" date="2023-07" db="EMBL/GenBank/DDBJ databases">
        <title>Genomic Encyclopedia of Type Strains, Phase IV (KMG-IV): sequencing the most valuable type-strain genomes for metagenomic binning, comparative biology and taxonomic classification.</title>
        <authorList>
            <person name="Goeker M."/>
        </authorList>
    </citation>
    <scope>NUCLEOTIDE SEQUENCE [LARGE SCALE GENOMIC DNA]</scope>
    <source>
        <strain evidence="1 2">DSM 22616</strain>
    </source>
</reference>
<evidence type="ECO:0000313" key="2">
    <source>
        <dbReference type="Proteomes" id="UP001236559"/>
    </source>
</evidence>
<dbReference type="PANTHER" id="PTHR43235:SF1">
    <property type="entry name" value="GLUTAMINE AMIDOTRANSFERASE PB2B2.05-RELATED"/>
    <property type="match status" value="1"/>
</dbReference>
<dbReference type="Gene3D" id="3.40.50.880">
    <property type="match status" value="1"/>
</dbReference>
<evidence type="ECO:0000313" key="1">
    <source>
        <dbReference type="EMBL" id="MDQ0275121.1"/>
    </source>
</evidence>
<dbReference type="InterPro" id="IPR044668">
    <property type="entry name" value="PuuD-like"/>
</dbReference>
<dbReference type="RefSeq" id="WP_023056035.1">
    <property type="nucleotide sequence ID" value="NZ_JAUSTN010000005.1"/>
</dbReference>
<dbReference type="Pfam" id="PF07722">
    <property type="entry name" value="Peptidase_C26"/>
    <property type="match status" value="1"/>
</dbReference>
<protein>
    <submittedName>
        <fullName evidence="1">Glutamine amidotransferase</fullName>
    </submittedName>
</protein>
<dbReference type="InterPro" id="IPR011697">
    <property type="entry name" value="Peptidase_C26"/>
</dbReference>
<sequence length="231" mass="26252">MKPLIGLTPTYTGKYESYFPVTQYYKAIIALGGVPLLIPILSEREQMKPLVEALDGIVFSGGHDIQPSYYNEEETKELGLVVPERDKLEYLLFDEIMKTDLPLLGICRGMQIINVFLGGSLYQDIPTSFPSDIKHSQEKPFHNACHSVTITDEKFKNLLGEKIKVNSRHHQGIKKLADSLSPFAQSDDGLIEGVYMKNRDLLAVQWHPEYLFNKDPGSEKIIKYFIDLCKK</sequence>
<proteinExistence type="predicted"/>
<dbReference type="InterPro" id="IPR029062">
    <property type="entry name" value="Class_I_gatase-like"/>
</dbReference>
<name>A0ABU0AWB5_9FIRM</name>
<gene>
    <name evidence="1" type="ORF">J2S72_001145</name>
</gene>
<dbReference type="CDD" id="cd01745">
    <property type="entry name" value="GATase1_2"/>
    <property type="match status" value="1"/>
</dbReference>
<dbReference type="SUPFAM" id="SSF52317">
    <property type="entry name" value="Class I glutamine amidotransferase-like"/>
    <property type="match status" value="1"/>
</dbReference>
<accession>A0ABU0AWB5</accession>